<protein>
    <submittedName>
        <fullName evidence="2">Uncharacterized protein</fullName>
    </submittedName>
</protein>
<sequence length="234" mass="25370">MPVDSFLTAGERPSGGGGGAEYPSPSPSPGPPSLPEYADYISAARDGLGDMSVPAFLVRCPAQKPREMTELDFQFGKDAVEAKDCLMFDARSEDDLISNYLNGPRILSDECMSYILISNPMESIYDDGHSGQFELLMCAPHFIGDGASLHQCTHEFMTLLASPQSSSDLLQILTLPLNWIHIPSSGIARAAASELFAKPCTTKSAATPSVEPNALLRKRSSSKNHSRNLKRKQY</sequence>
<keyword evidence="3" id="KW-1185">Reference proteome</keyword>
<accession>A0A8H5D8C7</accession>
<feature type="region of interest" description="Disordered" evidence="1">
    <location>
        <begin position="1"/>
        <end position="37"/>
    </location>
</feature>
<dbReference type="Proteomes" id="UP000518752">
    <property type="component" value="Unassembled WGS sequence"/>
</dbReference>
<evidence type="ECO:0000256" key="1">
    <source>
        <dbReference type="SAM" id="MobiDB-lite"/>
    </source>
</evidence>
<dbReference type="OrthoDB" id="3355480at2759"/>
<gene>
    <name evidence="2" type="ORF">D9757_013155</name>
</gene>
<feature type="compositionally biased region" description="Pro residues" evidence="1">
    <location>
        <begin position="24"/>
        <end position="34"/>
    </location>
</feature>
<dbReference type="AlphaFoldDB" id="A0A8H5D8C7"/>
<name>A0A8H5D8C7_9AGAR</name>
<evidence type="ECO:0000313" key="3">
    <source>
        <dbReference type="Proteomes" id="UP000518752"/>
    </source>
</evidence>
<proteinExistence type="predicted"/>
<reference evidence="2 3" key="1">
    <citation type="journal article" date="2020" name="ISME J.">
        <title>Uncovering the hidden diversity of litter-decomposition mechanisms in mushroom-forming fungi.</title>
        <authorList>
            <person name="Floudas D."/>
            <person name="Bentzer J."/>
            <person name="Ahren D."/>
            <person name="Johansson T."/>
            <person name="Persson P."/>
            <person name="Tunlid A."/>
        </authorList>
    </citation>
    <scope>NUCLEOTIDE SEQUENCE [LARGE SCALE GENOMIC DNA]</scope>
    <source>
        <strain evidence="2 3">CBS 406.79</strain>
    </source>
</reference>
<dbReference type="Gene3D" id="3.30.559.10">
    <property type="entry name" value="Chloramphenicol acetyltransferase-like domain"/>
    <property type="match status" value="1"/>
</dbReference>
<dbReference type="EMBL" id="JAACJN010000250">
    <property type="protein sequence ID" value="KAF5355416.1"/>
    <property type="molecule type" value="Genomic_DNA"/>
</dbReference>
<organism evidence="2 3">
    <name type="scientific">Collybiopsis confluens</name>
    <dbReference type="NCBI Taxonomy" id="2823264"/>
    <lineage>
        <taxon>Eukaryota</taxon>
        <taxon>Fungi</taxon>
        <taxon>Dikarya</taxon>
        <taxon>Basidiomycota</taxon>
        <taxon>Agaricomycotina</taxon>
        <taxon>Agaricomycetes</taxon>
        <taxon>Agaricomycetidae</taxon>
        <taxon>Agaricales</taxon>
        <taxon>Marasmiineae</taxon>
        <taxon>Omphalotaceae</taxon>
        <taxon>Collybiopsis</taxon>
    </lineage>
</organism>
<dbReference type="InterPro" id="IPR023213">
    <property type="entry name" value="CAT-like_dom_sf"/>
</dbReference>
<evidence type="ECO:0000313" key="2">
    <source>
        <dbReference type="EMBL" id="KAF5355416.1"/>
    </source>
</evidence>
<comment type="caution">
    <text evidence="2">The sequence shown here is derived from an EMBL/GenBank/DDBJ whole genome shotgun (WGS) entry which is preliminary data.</text>
</comment>